<reference evidence="1" key="2">
    <citation type="submission" date="2021-10" db="EMBL/GenBank/DDBJ databases">
        <title>Phylogenomics reveals ancestral predisposition of the termite-cultivated fungus Termitomyces towards a domesticated lifestyle.</title>
        <authorList>
            <person name="Auxier B."/>
            <person name="Grum-Grzhimaylo A."/>
            <person name="Cardenas M.E."/>
            <person name="Lodge J.D."/>
            <person name="Laessoe T."/>
            <person name="Pedersen O."/>
            <person name="Smith M.E."/>
            <person name="Kuyper T.W."/>
            <person name="Franco-Molano E.A."/>
            <person name="Baroni T.J."/>
            <person name="Aanen D.K."/>
        </authorList>
    </citation>
    <scope>NUCLEOTIDE SEQUENCE</scope>
    <source>
        <strain evidence="1">D49</strain>
    </source>
</reference>
<evidence type="ECO:0000313" key="1">
    <source>
        <dbReference type="EMBL" id="KAG5635749.1"/>
    </source>
</evidence>
<dbReference type="Proteomes" id="UP000717328">
    <property type="component" value="Unassembled WGS sequence"/>
</dbReference>
<comment type="caution">
    <text evidence="1">The sequence shown here is derived from an EMBL/GenBank/DDBJ whole genome shotgun (WGS) entry which is preliminary data.</text>
</comment>
<dbReference type="AlphaFoldDB" id="A0A9P7FRM6"/>
<accession>A0A9P7FRM6</accession>
<sequence length="144" mass="16045">MAANMCYMIVTPDVEDCAGIAAIPPGVLNPPRQYMVKFGDGDPNVPGRYQTHNPSYTVNVNRTGQNAKTFQQRVFANRGFAQAPRALEWYIVWERTPGVPGHMRLQLLQLLTDWLTVDTTNAAQVTTFVNKVIAVIPDICRTPN</sequence>
<organism evidence="1 2">
    <name type="scientific">Sphagnurus paluster</name>
    <dbReference type="NCBI Taxonomy" id="117069"/>
    <lineage>
        <taxon>Eukaryota</taxon>
        <taxon>Fungi</taxon>
        <taxon>Dikarya</taxon>
        <taxon>Basidiomycota</taxon>
        <taxon>Agaricomycotina</taxon>
        <taxon>Agaricomycetes</taxon>
        <taxon>Agaricomycetidae</taxon>
        <taxon>Agaricales</taxon>
        <taxon>Tricholomatineae</taxon>
        <taxon>Lyophyllaceae</taxon>
        <taxon>Sphagnurus</taxon>
    </lineage>
</organism>
<evidence type="ECO:0000313" key="2">
    <source>
        <dbReference type="Proteomes" id="UP000717328"/>
    </source>
</evidence>
<gene>
    <name evidence="1" type="ORF">H0H81_010216</name>
</gene>
<reference evidence="1" key="1">
    <citation type="submission" date="2021-02" db="EMBL/GenBank/DDBJ databases">
        <authorList>
            <person name="Nieuwenhuis M."/>
            <person name="Van De Peppel L.J.J."/>
        </authorList>
    </citation>
    <scope>NUCLEOTIDE SEQUENCE</scope>
    <source>
        <strain evidence="1">D49</strain>
    </source>
</reference>
<keyword evidence="2" id="KW-1185">Reference proteome</keyword>
<name>A0A9P7FRM6_9AGAR</name>
<dbReference type="EMBL" id="JABCKI010006029">
    <property type="protein sequence ID" value="KAG5635749.1"/>
    <property type="molecule type" value="Genomic_DNA"/>
</dbReference>
<proteinExistence type="predicted"/>
<protein>
    <submittedName>
        <fullName evidence="1">Uncharacterized protein</fullName>
    </submittedName>
</protein>